<evidence type="ECO:0000256" key="1">
    <source>
        <dbReference type="SAM" id="MobiDB-lite"/>
    </source>
</evidence>
<feature type="compositionally biased region" description="Polar residues" evidence="1">
    <location>
        <begin position="249"/>
        <end position="282"/>
    </location>
</feature>
<dbReference type="SUPFAM" id="SSF110849">
    <property type="entry name" value="ParB/Sulfiredoxin"/>
    <property type="match status" value="1"/>
</dbReference>
<protein>
    <submittedName>
        <fullName evidence="3">ParB-like nuclease domain-containing protein</fullName>
    </submittedName>
</protein>
<gene>
    <name evidence="3" type="ORF">SAMN05444390_11314</name>
</gene>
<evidence type="ECO:0000313" key="3">
    <source>
        <dbReference type="EMBL" id="SEG89576.1"/>
    </source>
</evidence>
<keyword evidence="4" id="KW-1185">Reference proteome</keyword>
<evidence type="ECO:0000313" key="4">
    <source>
        <dbReference type="Proteomes" id="UP000236745"/>
    </source>
</evidence>
<dbReference type="Gene3D" id="1.10.10.2830">
    <property type="match status" value="1"/>
</dbReference>
<dbReference type="PANTHER" id="PTHR33375:SF1">
    <property type="entry name" value="CHROMOSOME-PARTITIONING PROTEIN PARB-RELATED"/>
    <property type="match status" value="1"/>
</dbReference>
<dbReference type="GO" id="GO:0005694">
    <property type="term" value="C:chromosome"/>
    <property type="evidence" value="ECO:0007669"/>
    <property type="project" value="TreeGrafter"/>
</dbReference>
<accession>A0A1H6DXV4</accession>
<dbReference type="GO" id="GO:0007059">
    <property type="term" value="P:chromosome segregation"/>
    <property type="evidence" value="ECO:0007669"/>
    <property type="project" value="TreeGrafter"/>
</dbReference>
<sequence length="374" mass="42165">MDNLPPKLAPRIRPLSAIARLQHQAQSTPKANHLLVAPDKVVINKENVRDTFRSLEELSAFMRHIEWPVDALRGGLEDLQTRLDELASLDAPREQLDRFRRIVQLALDIEREGQLQAVGGVPQEDHYRIILGSTRVMACWLLGRDVELRIMPQQDAVSELRAHLAENLSRENLTFAETARGYLRLFAELMDAEQIQQISITQVMKHLNLSRTHSRRWRSVLNLARSDEAYRTKILNGTITSLERADALTRQSNSRSNQKLGNSEAQGATNGRKVTSPLPSSSDDNKGTTGPVITMTNNSVNIENDYDLASVERLFTSLFRAEAQFQMGIDTQLAGRIDSYIGSHQNLLSKPSDLFIHVQWLMDTVCQLPPTTDT</sequence>
<dbReference type="Proteomes" id="UP000236745">
    <property type="component" value="Unassembled WGS sequence"/>
</dbReference>
<reference evidence="3 4" key="1">
    <citation type="submission" date="2016-10" db="EMBL/GenBank/DDBJ databases">
        <authorList>
            <person name="de Groot N.N."/>
        </authorList>
    </citation>
    <scope>NUCLEOTIDE SEQUENCE [LARGE SCALE GENOMIC DNA]</scope>
    <source>
        <strain evidence="3 4">DSM 22012</strain>
    </source>
</reference>
<dbReference type="PANTHER" id="PTHR33375">
    <property type="entry name" value="CHROMOSOME-PARTITIONING PROTEIN PARB-RELATED"/>
    <property type="match status" value="1"/>
</dbReference>
<name>A0A1H6DXV4_9GAMM</name>
<dbReference type="Gene3D" id="3.90.1530.30">
    <property type="match status" value="1"/>
</dbReference>
<dbReference type="InterPro" id="IPR036086">
    <property type="entry name" value="ParB/Sulfiredoxin_sf"/>
</dbReference>
<dbReference type="SMART" id="SM00470">
    <property type="entry name" value="ParB"/>
    <property type="match status" value="1"/>
</dbReference>
<feature type="domain" description="ParB-like N-terminal" evidence="2">
    <location>
        <begin position="82"/>
        <end position="168"/>
    </location>
</feature>
<dbReference type="RefSeq" id="WP_104006023.1">
    <property type="nucleotide sequence ID" value="NZ_FNVQ01000013.1"/>
</dbReference>
<dbReference type="OrthoDB" id="3176965at2"/>
<dbReference type="EMBL" id="FNVQ01000013">
    <property type="protein sequence ID" value="SEG89576.1"/>
    <property type="molecule type" value="Genomic_DNA"/>
</dbReference>
<feature type="region of interest" description="Disordered" evidence="1">
    <location>
        <begin position="248"/>
        <end position="292"/>
    </location>
</feature>
<organism evidence="3 4">
    <name type="scientific">Marinobacterium lutimaris</name>
    <dbReference type="NCBI Taxonomy" id="568106"/>
    <lineage>
        <taxon>Bacteria</taxon>
        <taxon>Pseudomonadati</taxon>
        <taxon>Pseudomonadota</taxon>
        <taxon>Gammaproteobacteria</taxon>
        <taxon>Oceanospirillales</taxon>
        <taxon>Oceanospirillaceae</taxon>
        <taxon>Marinobacterium</taxon>
    </lineage>
</organism>
<proteinExistence type="predicted"/>
<dbReference type="InterPro" id="IPR003115">
    <property type="entry name" value="ParB_N"/>
</dbReference>
<evidence type="ECO:0000259" key="2">
    <source>
        <dbReference type="SMART" id="SM00470"/>
    </source>
</evidence>
<dbReference type="InterPro" id="IPR050336">
    <property type="entry name" value="Chromosome_partition/occlusion"/>
</dbReference>
<dbReference type="AlphaFoldDB" id="A0A1H6DXV4"/>